<dbReference type="PANTHER" id="PTHR33337">
    <property type="entry name" value="GFA DOMAIN-CONTAINING PROTEIN"/>
    <property type="match status" value="1"/>
</dbReference>
<feature type="domain" description="CENP-V/GFA" evidence="5">
    <location>
        <begin position="5"/>
        <end position="134"/>
    </location>
</feature>
<gene>
    <name evidence="6" type="ORF">IED13_19835</name>
</gene>
<evidence type="ECO:0000256" key="3">
    <source>
        <dbReference type="ARBA" id="ARBA00022833"/>
    </source>
</evidence>
<accession>A0A927ECK7</accession>
<dbReference type="PROSITE" id="PS51891">
    <property type="entry name" value="CENP_V_GFA"/>
    <property type="match status" value="1"/>
</dbReference>
<dbReference type="RefSeq" id="WP_113253369.1">
    <property type="nucleotide sequence ID" value="NZ_JACXWY010000014.1"/>
</dbReference>
<reference evidence="6" key="1">
    <citation type="submission" date="2020-09" db="EMBL/GenBank/DDBJ databases">
        <title>Bosea spartocytisi sp. nov. a root nodule endophyte of Spartocytisus supranubius in the high mountain ecosystem fo the Teide National Park (Canary Islands, Spain).</title>
        <authorList>
            <person name="Pulido-Suarez L."/>
            <person name="Peix A."/>
            <person name="Igual J.M."/>
            <person name="Socas-Perez N."/>
            <person name="Velazquez E."/>
            <person name="Flores-Felix J.D."/>
            <person name="Leon-Barrios M."/>
        </authorList>
    </citation>
    <scope>NUCLEOTIDE SEQUENCE</scope>
    <source>
        <strain evidence="6">SSUT16</strain>
    </source>
</reference>
<dbReference type="EMBL" id="JACXWY010000014">
    <property type="protein sequence ID" value="MBD3847957.1"/>
    <property type="molecule type" value="Genomic_DNA"/>
</dbReference>
<evidence type="ECO:0000313" key="7">
    <source>
        <dbReference type="Proteomes" id="UP000619295"/>
    </source>
</evidence>
<dbReference type="AlphaFoldDB" id="A0A927ECK7"/>
<dbReference type="GO" id="GO:0016846">
    <property type="term" value="F:carbon-sulfur lyase activity"/>
    <property type="evidence" value="ECO:0007669"/>
    <property type="project" value="InterPro"/>
</dbReference>
<evidence type="ECO:0000256" key="1">
    <source>
        <dbReference type="ARBA" id="ARBA00005495"/>
    </source>
</evidence>
<dbReference type="PANTHER" id="PTHR33337:SF44">
    <property type="entry name" value="DUF636 DOMAIN PROTEIN (AFU_ORTHOLOGUE AFUA_1G09754)"/>
    <property type="match status" value="1"/>
</dbReference>
<keyword evidence="3" id="KW-0862">Zinc</keyword>
<sequence length="164" mass="18292">MPITLKGSCRCGAVHFSVESHAPVPYQLCYCSICRKTAGGGGFAINLSAEAATLKVEGQDSVGSFSAEIRDDDGTCERSQARRHFCKSCGTALWLFDPRWPDLLHPFASAIDSHLPRAPEKTHIMLRFKAGWVDPDIAENDLSFEGYPEESIEEWHRRHGLWVE</sequence>
<dbReference type="Gene3D" id="3.90.1590.10">
    <property type="entry name" value="glutathione-dependent formaldehyde- activating enzyme (gfa)"/>
    <property type="match status" value="1"/>
</dbReference>
<evidence type="ECO:0000256" key="4">
    <source>
        <dbReference type="ARBA" id="ARBA00023239"/>
    </source>
</evidence>
<keyword evidence="7" id="KW-1185">Reference proteome</keyword>
<organism evidence="6 7">
    <name type="scientific">Bosea spartocytisi</name>
    <dbReference type="NCBI Taxonomy" id="2773451"/>
    <lineage>
        <taxon>Bacteria</taxon>
        <taxon>Pseudomonadati</taxon>
        <taxon>Pseudomonadota</taxon>
        <taxon>Alphaproteobacteria</taxon>
        <taxon>Hyphomicrobiales</taxon>
        <taxon>Boseaceae</taxon>
        <taxon>Bosea</taxon>
    </lineage>
</organism>
<dbReference type="Proteomes" id="UP000619295">
    <property type="component" value="Unassembled WGS sequence"/>
</dbReference>
<name>A0A927ECK7_9HYPH</name>
<protein>
    <submittedName>
        <fullName evidence="6">GFA family protein</fullName>
    </submittedName>
</protein>
<dbReference type="InterPro" id="IPR011057">
    <property type="entry name" value="Mss4-like_sf"/>
</dbReference>
<dbReference type="Pfam" id="PF04828">
    <property type="entry name" value="GFA"/>
    <property type="match status" value="1"/>
</dbReference>
<evidence type="ECO:0000256" key="2">
    <source>
        <dbReference type="ARBA" id="ARBA00022723"/>
    </source>
</evidence>
<evidence type="ECO:0000259" key="5">
    <source>
        <dbReference type="PROSITE" id="PS51891"/>
    </source>
</evidence>
<dbReference type="GO" id="GO:0046872">
    <property type="term" value="F:metal ion binding"/>
    <property type="evidence" value="ECO:0007669"/>
    <property type="project" value="UniProtKB-KW"/>
</dbReference>
<comment type="similarity">
    <text evidence="1">Belongs to the Gfa family.</text>
</comment>
<dbReference type="SUPFAM" id="SSF51316">
    <property type="entry name" value="Mss4-like"/>
    <property type="match status" value="1"/>
</dbReference>
<comment type="caution">
    <text evidence="6">The sequence shown here is derived from an EMBL/GenBank/DDBJ whole genome shotgun (WGS) entry which is preliminary data.</text>
</comment>
<proteinExistence type="inferred from homology"/>
<keyword evidence="4" id="KW-0456">Lyase</keyword>
<evidence type="ECO:0000313" key="6">
    <source>
        <dbReference type="EMBL" id="MBD3847957.1"/>
    </source>
</evidence>
<keyword evidence="2" id="KW-0479">Metal-binding</keyword>
<dbReference type="InterPro" id="IPR006913">
    <property type="entry name" value="CENP-V/GFA"/>
</dbReference>